<proteinExistence type="predicted"/>
<evidence type="ECO:0000313" key="3">
    <source>
        <dbReference type="EMBL" id="KAK4206282.1"/>
    </source>
</evidence>
<sequence length="142" mass="13766">MKYHLTSTLALLLATGTLSAAEVTVPTSPAPTGAAVAARQVPPTVTVTGSLGDLINKADHDGDDDSEQFKSGVGSFLSKATSVVGDAFKPTTGTGTGTSTPAAATGAGGQRNGAGKISVPGRDGLGVMVSLAGLVGAGVMLL</sequence>
<accession>A0AAN6XXD7</accession>
<evidence type="ECO:0000256" key="1">
    <source>
        <dbReference type="SAM" id="MobiDB-lite"/>
    </source>
</evidence>
<organism evidence="3 4">
    <name type="scientific">Rhypophila decipiens</name>
    <dbReference type="NCBI Taxonomy" id="261697"/>
    <lineage>
        <taxon>Eukaryota</taxon>
        <taxon>Fungi</taxon>
        <taxon>Dikarya</taxon>
        <taxon>Ascomycota</taxon>
        <taxon>Pezizomycotina</taxon>
        <taxon>Sordariomycetes</taxon>
        <taxon>Sordariomycetidae</taxon>
        <taxon>Sordariales</taxon>
        <taxon>Naviculisporaceae</taxon>
        <taxon>Rhypophila</taxon>
    </lineage>
</organism>
<keyword evidence="4" id="KW-1185">Reference proteome</keyword>
<feature type="signal peptide" evidence="2">
    <location>
        <begin position="1"/>
        <end position="20"/>
    </location>
</feature>
<dbReference type="AlphaFoldDB" id="A0AAN6XXD7"/>
<feature type="region of interest" description="Disordered" evidence="1">
    <location>
        <begin position="87"/>
        <end position="115"/>
    </location>
</feature>
<evidence type="ECO:0000256" key="2">
    <source>
        <dbReference type="SAM" id="SignalP"/>
    </source>
</evidence>
<reference evidence="3" key="1">
    <citation type="journal article" date="2023" name="Mol. Phylogenet. Evol.">
        <title>Genome-scale phylogeny and comparative genomics of the fungal order Sordariales.</title>
        <authorList>
            <person name="Hensen N."/>
            <person name="Bonometti L."/>
            <person name="Westerberg I."/>
            <person name="Brannstrom I.O."/>
            <person name="Guillou S."/>
            <person name="Cros-Aarteil S."/>
            <person name="Calhoun S."/>
            <person name="Haridas S."/>
            <person name="Kuo A."/>
            <person name="Mondo S."/>
            <person name="Pangilinan J."/>
            <person name="Riley R."/>
            <person name="LaButti K."/>
            <person name="Andreopoulos B."/>
            <person name="Lipzen A."/>
            <person name="Chen C."/>
            <person name="Yan M."/>
            <person name="Daum C."/>
            <person name="Ng V."/>
            <person name="Clum A."/>
            <person name="Steindorff A."/>
            <person name="Ohm R.A."/>
            <person name="Martin F."/>
            <person name="Silar P."/>
            <person name="Natvig D.O."/>
            <person name="Lalanne C."/>
            <person name="Gautier V."/>
            <person name="Ament-Velasquez S.L."/>
            <person name="Kruys A."/>
            <person name="Hutchinson M.I."/>
            <person name="Powell A.J."/>
            <person name="Barry K."/>
            <person name="Miller A.N."/>
            <person name="Grigoriev I.V."/>
            <person name="Debuchy R."/>
            <person name="Gladieux P."/>
            <person name="Hiltunen Thoren M."/>
            <person name="Johannesson H."/>
        </authorList>
    </citation>
    <scope>NUCLEOTIDE SEQUENCE</scope>
    <source>
        <strain evidence="3">PSN293</strain>
    </source>
</reference>
<evidence type="ECO:0000313" key="4">
    <source>
        <dbReference type="Proteomes" id="UP001301769"/>
    </source>
</evidence>
<protein>
    <submittedName>
        <fullName evidence="3">Uncharacterized protein</fullName>
    </submittedName>
</protein>
<dbReference type="Proteomes" id="UP001301769">
    <property type="component" value="Unassembled WGS sequence"/>
</dbReference>
<reference evidence="3" key="2">
    <citation type="submission" date="2023-05" db="EMBL/GenBank/DDBJ databases">
        <authorList>
            <consortium name="Lawrence Berkeley National Laboratory"/>
            <person name="Steindorff A."/>
            <person name="Hensen N."/>
            <person name="Bonometti L."/>
            <person name="Westerberg I."/>
            <person name="Brannstrom I.O."/>
            <person name="Guillou S."/>
            <person name="Cros-Aarteil S."/>
            <person name="Calhoun S."/>
            <person name="Haridas S."/>
            <person name="Kuo A."/>
            <person name="Mondo S."/>
            <person name="Pangilinan J."/>
            <person name="Riley R."/>
            <person name="Labutti K."/>
            <person name="Andreopoulos B."/>
            <person name="Lipzen A."/>
            <person name="Chen C."/>
            <person name="Yanf M."/>
            <person name="Daum C."/>
            <person name="Ng V."/>
            <person name="Clum A."/>
            <person name="Ohm R."/>
            <person name="Martin F."/>
            <person name="Silar P."/>
            <person name="Natvig D."/>
            <person name="Lalanne C."/>
            <person name="Gautier V."/>
            <person name="Ament-Velasquez S.L."/>
            <person name="Kruys A."/>
            <person name="Hutchinson M.I."/>
            <person name="Powell A.J."/>
            <person name="Barry K."/>
            <person name="Miller A.N."/>
            <person name="Grigoriev I.V."/>
            <person name="Debuchy R."/>
            <person name="Gladieux P."/>
            <person name="Thoren M.H."/>
            <person name="Johannesson H."/>
        </authorList>
    </citation>
    <scope>NUCLEOTIDE SEQUENCE</scope>
    <source>
        <strain evidence="3">PSN293</strain>
    </source>
</reference>
<name>A0AAN6XXD7_9PEZI</name>
<feature type="compositionally biased region" description="Low complexity" evidence="1">
    <location>
        <begin position="90"/>
        <end position="105"/>
    </location>
</feature>
<keyword evidence="2" id="KW-0732">Signal</keyword>
<comment type="caution">
    <text evidence="3">The sequence shown here is derived from an EMBL/GenBank/DDBJ whole genome shotgun (WGS) entry which is preliminary data.</text>
</comment>
<feature type="chain" id="PRO_5043015260" evidence="2">
    <location>
        <begin position="21"/>
        <end position="142"/>
    </location>
</feature>
<gene>
    <name evidence="3" type="ORF">QBC37DRAFT_435170</name>
</gene>
<dbReference type="EMBL" id="MU858451">
    <property type="protein sequence ID" value="KAK4206282.1"/>
    <property type="molecule type" value="Genomic_DNA"/>
</dbReference>